<evidence type="ECO:0000313" key="2">
    <source>
        <dbReference type="Proteomes" id="UP001500751"/>
    </source>
</evidence>
<name>A0ABN2VP43_9ACTN</name>
<dbReference type="EMBL" id="BAAAQN010000121">
    <property type="protein sequence ID" value="GAA2067352.1"/>
    <property type="molecule type" value="Genomic_DNA"/>
</dbReference>
<gene>
    <name evidence="1" type="ORF">GCM10009839_93950</name>
</gene>
<comment type="caution">
    <text evidence="1">The sequence shown here is derived from an EMBL/GenBank/DDBJ whole genome shotgun (WGS) entry which is preliminary data.</text>
</comment>
<proteinExistence type="predicted"/>
<organism evidence="1 2">
    <name type="scientific">Catenulispora yoronensis</name>
    <dbReference type="NCBI Taxonomy" id="450799"/>
    <lineage>
        <taxon>Bacteria</taxon>
        <taxon>Bacillati</taxon>
        <taxon>Actinomycetota</taxon>
        <taxon>Actinomycetes</taxon>
        <taxon>Catenulisporales</taxon>
        <taxon>Catenulisporaceae</taxon>
        <taxon>Catenulispora</taxon>
    </lineage>
</organism>
<accession>A0ABN2VP43</accession>
<sequence>MTTMTAPTLPAPAADRRQLLPALDAATQASRDAHDATRALSDTVLTCQHLPADVYQYAPHLSPATHTLTTASRTLTTITAYATANPTPENLHALHRATTELTAATATLRYQTAALAAAASWYSAPAALPSTAATLPGEPLP</sequence>
<dbReference type="Proteomes" id="UP001500751">
    <property type="component" value="Unassembled WGS sequence"/>
</dbReference>
<dbReference type="RefSeq" id="WP_344672277.1">
    <property type="nucleotide sequence ID" value="NZ_BAAAQN010000121.1"/>
</dbReference>
<keyword evidence="2" id="KW-1185">Reference proteome</keyword>
<reference evidence="1 2" key="1">
    <citation type="journal article" date="2019" name="Int. J. Syst. Evol. Microbiol.">
        <title>The Global Catalogue of Microorganisms (GCM) 10K type strain sequencing project: providing services to taxonomists for standard genome sequencing and annotation.</title>
        <authorList>
            <consortium name="The Broad Institute Genomics Platform"/>
            <consortium name="The Broad Institute Genome Sequencing Center for Infectious Disease"/>
            <person name="Wu L."/>
            <person name="Ma J."/>
        </authorList>
    </citation>
    <scope>NUCLEOTIDE SEQUENCE [LARGE SCALE GENOMIC DNA]</scope>
    <source>
        <strain evidence="1 2">JCM 16014</strain>
    </source>
</reference>
<protein>
    <submittedName>
        <fullName evidence="1">Uncharacterized protein</fullName>
    </submittedName>
</protein>
<evidence type="ECO:0000313" key="1">
    <source>
        <dbReference type="EMBL" id="GAA2067352.1"/>
    </source>
</evidence>